<evidence type="ECO:0000313" key="3">
    <source>
        <dbReference type="Proteomes" id="UP001141434"/>
    </source>
</evidence>
<name>A0A9W9F914_9EURO</name>
<dbReference type="RefSeq" id="XP_056511255.1">
    <property type="nucleotide sequence ID" value="XM_056655642.1"/>
</dbReference>
<dbReference type="AlphaFoldDB" id="A0A9W9F914"/>
<dbReference type="Proteomes" id="UP001141434">
    <property type="component" value="Unassembled WGS sequence"/>
</dbReference>
<feature type="chain" id="PRO_5040720044" evidence="1">
    <location>
        <begin position="20"/>
        <end position="105"/>
    </location>
</feature>
<evidence type="ECO:0000256" key="1">
    <source>
        <dbReference type="SAM" id="SignalP"/>
    </source>
</evidence>
<dbReference type="OrthoDB" id="4301023at2759"/>
<dbReference type="GeneID" id="81394810"/>
<protein>
    <submittedName>
        <fullName evidence="2">Immunity protein 7-domain-containing protein</fullName>
    </submittedName>
</protein>
<proteinExistence type="predicted"/>
<organism evidence="2 3">
    <name type="scientific">Penicillium alfredii</name>
    <dbReference type="NCBI Taxonomy" id="1506179"/>
    <lineage>
        <taxon>Eukaryota</taxon>
        <taxon>Fungi</taxon>
        <taxon>Dikarya</taxon>
        <taxon>Ascomycota</taxon>
        <taxon>Pezizomycotina</taxon>
        <taxon>Eurotiomycetes</taxon>
        <taxon>Eurotiomycetidae</taxon>
        <taxon>Eurotiales</taxon>
        <taxon>Aspergillaceae</taxon>
        <taxon>Penicillium</taxon>
    </lineage>
</organism>
<accession>A0A9W9F914</accession>
<feature type="signal peptide" evidence="1">
    <location>
        <begin position="1"/>
        <end position="19"/>
    </location>
</feature>
<comment type="caution">
    <text evidence="2">The sequence shown here is derived from an EMBL/GenBank/DDBJ whole genome shotgun (WGS) entry which is preliminary data.</text>
</comment>
<sequence length="105" mass="11408">MSILISIFYFLITAVGTGGEADESDQVLEAWFAEGSDDSALVMIFRRDLDTEPWAGDPDTDDWLSNSYCITLGSGETIYGGLKQVLSREPGQLSTLPTAWPPSSI</sequence>
<evidence type="ECO:0000313" key="2">
    <source>
        <dbReference type="EMBL" id="KAJ5095704.1"/>
    </source>
</evidence>
<reference evidence="2" key="1">
    <citation type="submission" date="2022-11" db="EMBL/GenBank/DDBJ databases">
        <authorList>
            <person name="Petersen C."/>
        </authorList>
    </citation>
    <scope>NUCLEOTIDE SEQUENCE</scope>
    <source>
        <strain evidence="2">IBT 34128</strain>
    </source>
</reference>
<dbReference type="EMBL" id="JAPMSZ010000007">
    <property type="protein sequence ID" value="KAJ5095704.1"/>
    <property type="molecule type" value="Genomic_DNA"/>
</dbReference>
<keyword evidence="1" id="KW-0732">Signal</keyword>
<reference evidence="2" key="2">
    <citation type="journal article" date="2023" name="IMA Fungus">
        <title>Comparative genomic study of the Penicillium genus elucidates a diverse pangenome and 15 lateral gene transfer events.</title>
        <authorList>
            <person name="Petersen C."/>
            <person name="Sorensen T."/>
            <person name="Nielsen M.R."/>
            <person name="Sondergaard T.E."/>
            <person name="Sorensen J.L."/>
            <person name="Fitzpatrick D.A."/>
            <person name="Frisvad J.C."/>
            <person name="Nielsen K.L."/>
        </authorList>
    </citation>
    <scope>NUCLEOTIDE SEQUENCE</scope>
    <source>
        <strain evidence="2">IBT 34128</strain>
    </source>
</reference>
<gene>
    <name evidence="2" type="ORF">NUU61_005060</name>
</gene>
<keyword evidence="3" id="KW-1185">Reference proteome</keyword>